<evidence type="ECO:0000256" key="2">
    <source>
        <dbReference type="ARBA" id="ARBA00044876"/>
    </source>
</evidence>
<feature type="transmembrane region" description="Helical" evidence="20">
    <location>
        <begin position="125"/>
        <end position="143"/>
    </location>
</feature>
<evidence type="ECO:0000256" key="11">
    <source>
        <dbReference type="ARBA" id="ARBA00044903"/>
    </source>
</evidence>
<proteinExistence type="predicted"/>
<dbReference type="InterPro" id="IPR052187">
    <property type="entry name" value="MFSD1"/>
</dbReference>
<comment type="catalytic activity">
    <reaction evidence="3">
        <text>L-histidyl-glycine(out) = L-histidyl-glycine(in)</text>
        <dbReference type="Rhea" id="RHEA:79395"/>
        <dbReference type="ChEBI" id="CHEBI:229957"/>
    </reaction>
</comment>
<dbReference type="InterPro" id="IPR011701">
    <property type="entry name" value="MFS"/>
</dbReference>
<dbReference type="Gene3D" id="1.20.1250.20">
    <property type="entry name" value="MFS general substrate transporter like domains"/>
    <property type="match status" value="1"/>
</dbReference>
<keyword evidence="20" id="KW-1133">Transmembrane helix</keyword>
<keyword evidence="20" id="KW-0472">Membrane</keyword>
<comment type="catalytic activity">
    <reaction evidence="11">
        <text>L-arginyl-glycine(out) = L-arginyl-glycine(in)</text>
        <dbReference type="Rhea" id="RHEA:79391"/>
        <dbReference type="ChEBI" id="CHEBI:229955"/>
    </reaction>
</comment>
<feature type="transmembrane region" description="Helical" evidence="20">
    <location>
        <begin position="149"/>
        <end position="167"/>
    </location>
</feature>
<comment type="catalytic activity">
    <reaction evidence="5">
        <text>L-alpha-aminoacyl-L-histidine(out) = L-alpha-aminoacyl-L-histidine(in)</text>
        <dbReference type="Rhea" id="RHEA:79375"/>
        <dbReference type="ChEBI" id="CHEBI:229967"/>
    </reaction>
</comment>
<reference evidence="21" key="2">
    <citation type="submission" date="2020-11" db="EMBL/GenBank/DDBJ databases">
        <authorList>
            <consortium name="DOE Joint Genome Institute"/>
            <person name="Kuo A."/>
            <person name="Miyauchi S."/>
            <person name="Kiss E."/>
            <person name="Drula E."/>
            <person name="Kohler A."/>
            <person name="Sanchez-Garcia M."/>
            <person name="Andreopoulos B."/>
            <person name="Barry K.W."/>
            <person name="Bonito G."/>
            <person name="Buee M."/>
            <person name="Carver A."/>
            <person name="Chen C."/>
            <person name="Cichocki N."/>
            <person name="Clum A."/>
            <person name="Culley D."/>
            <person name="Crous P.W."/>
            <person name="Fauchery L."/>
            <person name="Girlanda M."/>
            <person name="Hayes R."/>
            <person name="Keri Z."/>
            <person name="Labutti K."/>
            <person name="Lipzen A."/>
            <person name="Lombard V."/>
            <person name="Magnuson J."/>
            <person name="Maillard F."/>
            <person name="Morin E."/>
            <person name="Murat C."/>
            <person name="Nolan M."/>
            <person name="Ohm R."/>
            <person name="Pangilinan J."/>
            <person name="Pereira M."/>
            <person name="Perotto S."/>
            <person name="Peter M."/>
            <person name="Riley R."/>
            <person name="Sitrit Y."/>
            <person name="Stielow B."/>
            <person name="Szollosi G."/>
            <person name="Zifcakova L."/>
            <person name="Stursova M."/>
            <person name="Spatafora J.W."/>
            <person name="Tedersoo L."/>
            <person name="Vaario L.-M."/>
            <person name="Yamada A."/>
            <person name="Yan M."/>
            <person name="Wang P."/>
            <person name="Xu J."/>
            <person name="Bruns T."/>
            <person name="Baldrian P."/>
            <person name="Vilgalys R."/>
            <person name="Henrissat B."/>
            <person name="Grigoriev I.V."/>
            <person name="Hibbett D."/>
            <person name="Nagy L.G."/>
            <person name="Martin F.M."/>
        </authorList>
    </citation>
    <scope>NUCLEOTIDE SEQUENCE</scope>
    <source>
        <strain evidence="21">UH-Tt-Lm1</strain>
    </source>
</reference>
<comment type="subunit">
    <text evidence="18">Homodimer. Interacts with lysosomal protein GLMP (via lumenal domain); the interaction starts while both proteins are still in the endoplasmic reticulum and is required for stabilization of MFSD1 in lysosomes but has no direct effect on its targeting to lysosomes or transporter activity.</text>
</comment>
<comment type="catalytic activity">
    <reaction evidence="7">
        <text>L-alpha-aminoacyl-L-lysine(out) = L-alpha-aminoacyl-L-lysine(in)</text>
        <dbReference type="Rhea" id="RHEA:79383"/>
        <dbReference type="ChEBI" id="CHEBI:229966"/>
    </reaction>
</comment>
<keyword evidence="22" id="KW-1185">Reference proteome</keyword>
<dbReference type="GO" id="GO:0022857">
    <property type="term" value="F:transmembrane transporter activity"/>
    <property type="evidence" value="ECO:0007669"/>
    <property type="project" value="InterPro"/>
</dbReference>
<feature type="transmembrane region" description="Helical" evidence="20">
    <location>
        <begin position="331"/>
        <end position="349"/>
    </location>
</feature>
<evidence type="ECO:0000256" key="7">
    <source>
        <dbReference type="ARBA" id="ARBA00044893"/>
    </source>
</evidence>
<dbReference type="AlphaFoldDB" id="A0A9P6HH03"/>
<feature type="compositionally biased region" description="Low complexity" evidence="19">
    <location>
        <begin position="536"/>
        <end position="552"/>
    </location>
</feature>
<evidence type="ECO:0000256" key="13">
    <source>
        <dbReference type="ARBA" id="ARBA00044919"/>
    </source>
</evidence>
<feature type="transmembrane region" description="Helical" evidence="20">
    <location>
        <begin position="215"/>
        <end position="235"/>
    </location>
</feature>
<comment type="catalytic activity">
    <reaction evidence="8">
        <text>L-aspartyl-L-lysine(out) = L-aspartyl-L-lysine(in)</text>
        <dbReference type="Rhea" id="RHEA:79411"/>
        <dbReference type="ChEBI" id="CHEBI:229953"/>
    </reaction>
</comment>
<sequence>MPRYQHHRRLSIIEREEEEQGLLDDALNQNTSEAREADLRRYRRKAKWRVNMVRALALLCACSLSIGSHYATYILGPLKTRLSHEMGTSNTEFGLLLAALSLSGTWTPLVGGVMAARLGTTTSSIIATGIVFLGQALLLIGHLNNEVRLMILGMLIFGLGQSPLSVAQETIIVRFFKSHGLGVSLALGLVAGKGASFVSARTSYPLSQWSPNAPYYFSTGATGFSFIINLVYISISKWLIRETGTELEESELSIEAKKRSVVSMTEAQVIQQVADKKRFRMKEVFKLGDVVWAYIALNVLCGSIWHPFIHLSTNIFERRFGLSESEASTSAAYLLSGSVFLYPVCGALVDRVKRGSIVVQLLGFASILTLLCFFWMTLPPTLTLTPWPAIACFGTAMGFAPLLLVIIVPRIVPLEYVSTALGLHKSLEHTGTTITQTLSGLWLDSQKKKGETGSPAAALSENESRLQWLLNGFLLVNILQLVAIWGLGQLNERRQNIQAGEAAGNGIEPESEQCRGGLGPVLEEGPLPSQYIPSRSPSDQTSDSDHSTSPLLRTRETTPRAATPAEVRRGKVFALYCVAMVIFAWLLFFVTSIVKIRSGRKGG</sequence>
<evidence type="ECO:0000256" key="18">
    <source>
        <dbReference type="ARBA" id="ARBA00046376"/>
    </source>
</evidence>
<protein>
    <recommendedName>
        <fullName evidence="15">Lysosomal dipeptide transporter MFSD1</fullName>
    </recommendedName>
    <alternativeName>
        <fullName evidence="16">Major facilitator superfamily domain-containing protein 1</fullName>
    </alternativeName>
</protein>
<comment type="catalytic activity">
    <reaction evidence="10">
        <text>L-lysyl-L-lysine(out) = L-lysyl-L-lysine(in)</text>
        <dbReference type="Rhea" id="RHEA:79403"/>
        <dbReference type="ChEBI" id="CHEBI:229956"/>
    </reaction>
</comment>
<feature type="transmembrane region" description="Helical" evidence="20">
    <location>
        <begin position="573"/>
        <end position="594"/>
    </location>
</feature>
<evidence type="ECO:0000256" key="3">
    <source>
        <dbReference type="ARBA" id="ARBA00044878"/>
    </source>
</evidence>
<feature type="transmembrane region" description="Helical" evidence="20">
    <location>
        <begin position="290"/>
        <end position="311"/>
    </location>
</feature>
<feature type="transmembrane region" description="Helical" evidence="20">
    <location>
        <begin position="356"/>
        <end position="376"/>
    </location>
</feature>
<evidence type="ECO:0000256" key="17">
    <source>
        <dbReference type="ARBA" id="ARBA00045709"/>
    </source>
</evidence>
<dbReference type="PANTHER" id="PTHR23512:SF12">
    <property type="entry name" value="TRANSPORTER, PUTATIVE (AFU_ORTHOLOGUE AFUA_4G00260)-RELATED"/>
    <property type="match status" value="1"/>
</dbReference>
<keyword evidence="20" id="KW-0812">Transmembrane</keyword>
<dbReference type="EMBL" id="WIUZ02000006">
    <property type="protein sequence ID" value="KAF9785824.1"/>
    <property type="molecule type" value="Genomic_DNA"/>
</dbReference>
<gene>
    <name evidence="21" type="ORF">BJ322DRAFT_1056506</name>
</gene>
<evidence type="ECO:0000256" key="6">
    <source>
        <dbReference type="ARBA" id="ARBA00044891"/>
    </source>
</evidence>
<dbReference type="OrthoDB" id="10255148at2759"/>
<feature type="transmembrane region" description="Helical" evidence="20">
    <location>
        <begin position="93"/>
        <end position="113"/>
    </location>
</feature>
<dbReference type="InterPro" id="IPR036259">
    <property type="entry name" value="MFS_trans_sf"/>
</dbReference>
<feature type="transmembrane region" description="Helical" evidence="20">
    <location>
        <begin position="53"/>
        <end position="73"/>
    </location>
</feature>
<evidence type="ECO:0000256" key="9">
    <source>
        <dbReference type="ARBA" id="ARBA00044899"/>
    </source>
</evidence>
<evidence type="ECO:0000313" key="22">
    <source>
        <dbReference type="Proteomes" id="UP000736335"/>
    </source>
</evidence>
<evidence type="ECO:0000256" key="1">
    <source>
        <dbReference type="ARBA" id="ARBA00004141"/>
    </source>
</evidence>
<dbReference type="SUPFAM" id="SSF103473">
    <property type="entry name" value="MFS general substrate transporter"/>
    <property type="match status" value="1"/>
</dbReference>
<evidence type="ECO:0000256" key="8">
    <source>
        <dbReference type="ARBA" id="ARBA00044898"/>
    </source>
</evidence>
<evidence type="ECO:0000313" key="21">
    <source>
        <dbReference type="EMBL" id="KAF9785824.1"/>
    </source>
</evidence>
<comment type="subcellular location">
    <subcellularLocation>
        <location evidence="1">Membrane</location>
        <topology evidence="1">Multi-pass membrane protein</topology>
    </subcellularLocation>
</comment>
<evidence type="ECO:0000256" key="5">
    <source>
        <dbReference type="ARBA" id="ARBA00044884"/>
    </source>
</evidence>
<evidence type="ECO:0000256" key="19">
    <source>
        <dbReference type="SAM" id="MobiDB-lite"/>
    </source>
</evidence>
<comment type="catalytic activity">
    <reaction evidence="12">
        <text>L-histidyl-L-alpha-amino acid(out) = L-histidyl-L-alpha-amino acid(in)</text>
        <dbReference type="Rhea" id="RHEA:79379"/>
        <dbReference type="ChEBI" id="CHEBI:229964"/>
    </reaction>
</comment>
<organism evidence="21 22">
    <name type="scientific">Thelephora terrestris</name>
    <dbReference type="NCBI Taxonomy" id="56493"/>
    <lineage>
        <taxon>Eukaryota</taxon>
        <taxon>Fungi</taxon>
        <taxon>Dikarya</taxon>
        <taxon>Basidiomycota</taxon>
        <taxon>Agaricomycotina</taxon>
        <taxon>Agaricomycetes</taxon>
        <taxon>Thelephorales</taxon>
        <taxon>Thelephoraceae</taxon>
        <taxon>Thelephora</taxon>
    </lineage>
</organism>
<evidence type="ECO:0000256" key="14">
    <source>
        <dbReference type="ARBA" id="ARBA00044924"/>
    </source>
</evidence>
<evidence type="ECO:0000256" key="12">
    <source>
        <dbReference type="ARBA" id="ARBA00044912"/>
    </source>
</evidence>
<comment type="caution">
    <text evidence="21">The sequence shown here is derived from an EMBL/GenBank/DDBJ whole genome shotgun (WGS) entry which is preliminary data.</text>
</comment>
<comment type="catalytic activity">
    <reaction evidence="14">
        <text>L-lysyl-glycine(out) = L-lysyl-glycine(in)</text>
        <dbReference type="Rhea" id="RHEA:79407"/>
        <dbReference type="ChEBI" id="CHEBI:191202"/>
    </reaction>
</comment>
<dbReference type="GO" id="GO:0016020">
    <property type="term" value="C:membrane"/>
    <property type="evidence" value="ECO:0007669"/>
    <property type="project" value="UniProtKB-SubCell"/>
</dbReference>
<evidence type="ECO:0000256" key="4">
    <source>
        <dbReference type="ARBA" id="ARBA00044881"/>
    </source>
</evidence>
<evidence type="ECO:0000256" key="20">
    <source>
        <dbReference type="SAM" id="Phobius"/>
    </source>
</evidence>
<comment type="catalytic activity">
    <reaction evidence="9">
        <text>L-arginyl-L-alpha-amino acid(out) = L-arginyl-L-alpha-amino acid(in)</text>
        <dbReference type="Rhea" id="RHEA:79371"/>
        <dbReference type="ChEBI" id="CHEBI:84315"/>
    </reaction>
</comment>
<comment type="catalytic activity">
    <reaction evidence="2">
        <text>L-lysyl-L-alanine(out) = L-lysyl-L-alanine(in)</text>
        <dbReference type="Rhea" id="RHEA:79399"/>
        <dbReference type="ChEBI" id="CHEBI:229954"/>
    </reaction>
</comment>
<comment type="catalytic activity">
    <reaction evidence="4">
        <text>L-alpha-aminoacyl-L-arginine(out) = L-alpha-aminoacyl-L-arginine(in)</text>
        <dbReference type="Rhea" id="RHEA:79367"/>
        <dbReference type="ChEBI" id="CHEBI:229968"/>
    </reaction>
</comment>
<comment type="function">
    <text evidence="17">Lysosomal dipeptide uniporter that selectively exports lysine, arginine or histidine-containing dipeptides with a net positive charge from the lysosome lumen into the cytosol. Could play a role in a specific type of protein O-glycosylation indirectly regulating macrophages migration and tissue invasion. Also essential for liver homeostasis.</text>
</comment>
<feature type="region of interest" description="Disordered" evidence="19">
    <location>
        <begin position="526"/>
        <end position="563"/>
    </location>
</feature>
<feature type="transmembrane region" description="Helical" evidence="20">
    <location>
        <begin position="388"/>
        <end position="408"/>
    </location>
</feature>
<dbReference type="Pfam" id="PF07690">
    <property type="entry name" value="MFS_1"/>
    <property type="match status" value="1"/>
</dbReference>
<evidence type="ECO:0000256" key="15">
    <source>
        <dbReference type="ARBA" id="ARBA00044985"/>
    </source>
</evidence>
<reference evidence="21" key="1">
    <citation type="journal article" date="2020" name="Nat. Commun.">
        <title>Large-scale genome sequencing of mycorrhizal fungi provides insights into the early evolution of symbiotic traits.</title>
        <authorList>
            <person name="Miyauchi S."/>
            <person name="Kiss E."/>
            <person name="Kuo A."/>
            <person name="Drula E."/>
            <person name="Kohler A."/>
            <person name="Sanchez-Garcia M."/>
            <person name="Morin E."/>
            <person name="Andreopoulos B."/>
            <person name="Barry K.W."/>
            <person name="Bonito G."/>
            <person name="Buee M."/>
            <person name="Carver A."/>
            <person name="Chen C."/>
            <person name="Cichocki N."/>
            <person name="Clum A."/>
            <person name="Culley D."/>
            <person name="Crous P.W."/>
            <person name="Fauchery L."/>
            <person name="Girlanda M."/>
            <person name="Hayes R.D."/>
            <person name="Keri Z."/>
            <person name="LaButti K."/>
            <person name="Lipzen A."/>
            <person name="Lombard V."/>
            <person name="Magnuson J."/>
            <person name="Maillard F."/>
            <person name="Murat C."/>
            <person name="Nolan M."/>
            <person name="Ohm R.A."/>
            <person name="Pangilinan J."/>
            <person name="Pereira M.F."/>
            <person name="Perotto S."/>
            <person name="Peter M."/>
            <person name="Pfister S."/>
            <person name="Riley R."/>
            <person name="Sitrit Y."/>
            <person name="Stielow J.B."/>
            <person name="Szollosi G."/>
            <person name="Zifcakova L."/>
            <person name="Stursova M."/>
            <person name="Spatafora J.W."/>
            <person name="Tedersoo L."/>
            <person name="Vaario L.M."/>
            <person name="Yamada A."/>
            <person name="Yan M."/>
            <person name="Wang P."/>
            <person name="Xu J."/>
            <person name="Bruns T."/>
            <person name="Baldrian P."/>
            <person name="Vilgalys R."/>
            <person name="Dunand C."/>
            <person name="Henrissat B."/>
            <person name="Grigoriev I.V."/>
            <person name="Hibbett D."/>
            <person name="Nagy L.G."/>
            <person name="Martin F.M."/>
        </authorList>
    </citation>
    <scope>NUCLEOTIDE SEQUENCE</scope>
    <source>
        <strain evidence="21">UH-Tt-Lm1</strain>
    </source>
</reference>
<comment type="catalytic activity">
    <reaction evidence="6">
        <text>L-lysyl-L-alpha-amino acid(out) = L-lysyl-L-alpha-amino acid(in)</text>
        <dbReference type="Rhea" id="RHEA:79387"/>
        <dbReference type="ChEBI" id="CHEBI:229965"/>
    </reaction>
</comment>
<evidence type="ECO:0000256" key="10">
    <source>
        <dbReference type="ARBA" id="ARBA00044900"/>
    </source>
</evidence>
<feature type="transmembrane region" description="Helical" evidence="20">
    <location>
        <begin position="179"/>
        <end position="200"/>
    </location>
</feature>
<evidence type="ECO:0000256" key="16">
    <source>
        <dbReference type="ARBA" id="ARBA00045018"/>
    </source>
</evidence>
<accession>A0A9P6HH03</accession>
<name>A0A9P6HH03_9AGAM</name>
<dbReference type="PANTHER" id="PTHR23512">
    <property type="entry name" value="MAJOR FACILITATOR SUPERFAMILY DOMAIN-CONTAINING PROTEIN 1"/>
    <property type="match status" value="1"/>
</dbReference>
<dbReference type="Proteomes" id="UP000736335">
    <property type="component" value="Unassembled WGS sequence"/>
</dbReference>
<comment type="catalytic activity">
    <reaction evidence="13">
        <text>L-alanyl-L-lysine(out) = L-alanyl-L-lysine(in)</text>
        <dbReference type="Rhea" id="RHEA:79415"/>
        <dbReference type="ChEBI" id="CHEBI:192470"/>
    </reaction>
</comment>